<feature type="transmembrane region" description="Helical" evidence="2">
    <location>
        <begin position="149"/>
        <end position="182"/>
    </location>
</feature>
<dbReference type="Proteomes" id="UP001500851">
    <property type="component" value="Unassembled WGS sequence"/>
</dbReference>
<organism evidence="4 5">
    <name type="scientific">Leucobacter iarius</name>
    <dbReference type="NCBI Taxonomy" id="333963"/>
    <lineage>
        <taxon>Bacteria</taxon>
        <taxon>Bacillati</taxon>
        <taxon>Actinomycetota</taxon>
        <taxon>Actinomycetes</taxon>
        <taxon>Micrococcales</taxon>
        <taxon>Microbacteriaceae</taxon>
        <taxon>Leucobacter</taxon>
    </lineage>
</organism>
<feature type="transmembrane region" description="Helical" evidence="2">
    <location>
        <begin position="114"/>
        <end position="137"/>
    </location>
</feature>
<feature type="region of interest" description="Disordered" evidence="1">
    <location>
        <begin position="193"/>
        <end position="218"/>
    </location>
</feature>
<keyword evidence="2" id="KW-1133">Transmembrane helix</keyword>
<dbReference type="RefSeq" id="WP_344031296.1">
    <property type="nucleotide sequence ID" value="NZ_BAAAOB010000001.1"/>
</dbReference>
<gene>
    <name evidence="4" type="ORF">GCM10009768_16390</name>
</gene>
<evidence type="ECO:0000313" key="5">
    <source>
        <dbReference type="Proteomes" id="UP001500851"/>
    </source>
</evidence>
<dbReference type="Pfam" id="PF13828">
    <property type="entry name" value="DUF4190"/>
    <property type="match status" value="1"/>
</dbReference>
<evidence type="ECO:0000256" key="1">
    <source>
        <dbReference type="SAM" id="MobiDB-lite"/>
    </source>
</evidence>
<proteinExistence type="predicted"/>
<evidence type="ECO:0000313" key="4">
    <source>
        <dbReference type="EMBL" id="GAA1788071.1"/>
    </source>
</evidence>
<keyword evidence="2" id="KW-0472">Membrane</keyword>
<name>A0ABP4XQU3_9MICO</name>
<keyword evidence="2" id="KW-0812">Transmembrane</keyword>
<feature type="compositionally biased region" description="Low complexity" evidence="1">
    <location>
        <begin position="1"/>
        <end position="12"/>
    </location>
</feature>
<feature type="compositionally biased region" description="Low complexity" evidence="1">
    <location>
        <begin position="47"/>
        <end position="65"/>
    </location>
</feature>
<comment type="caution">
    <text evidence="4">The sequence shown here is derived from an EMBL/GenBank/DDBJ whole genome shotgun (WGS) entry which is preliminary data.</text>
</comment>
<keyword evidence="5" id="KW-1185">Reference proteome</keyword>
<feature type="compositionally biased region" description="Pro residues" evidence="1">
    <location>
        <begin position="66"/>
        <end position="97"/>
    </location>
</feature>
<reference evidence="5" key="1">
    <citation type="journal article" date="2019" name="Int. J. Syst. Evol. Microbiol.">
        <title>The Global Catalogue of Microorganisms (GCM) 10K type strain sequencing project: providing services to taxonomists for standard genome sequencing and annotation.</title>
        <authorList>
            <consortium name="The Broad Institute Genomics Platform"/>
            <consortium name="The Broad Institute Genome Sequencing Center for Infectious Disease"/>
            <person name="Wu L."/>
            <person name="Ma J."/>
        </authorList>
    </citation>
    <scope>NUCLEOTIDE SEQUENCE [LARGE SCALE GENOMIC DNA]</scope>
    <source>
        <strain evidence="5">JCM 14736</strain>
    </source>
</reference>
<dbReference type="InterPro" id="IPR025241">
    <property type="entry name" value="DUF4190"/>
</dbReference>
<evidence type="ECO:0000256" key="2">
    <source>
        <dbReference type="SAM" id="Phobius"/>
    </source>
</evidence>
<dbReference type="EMBL" id="BAAAOB010000001">
    <property type="protein sequence ID" value="GAA1788071.1"/>
    <property type="molecule type" value="Genomic_DNA"/>
</dbReference>
<feature type="domain" description="DUF4190" evidence="3">
    <location>
        <begin position="115"/>
        <end position="167"/>
    </location>
</feature>
<feature type="compositionally biased region" description="Pro residues" evidence="1">
    <location>
        <begin position="13"/>
        <end position="46"/>
    </location>
</feature>
<feature type="region of interest" description="Disordered" evidence="1">
    <location>
        <begin position="1"/>
        <end position="106"/>
    </location>
</feature>
<sequence>MTTPEQPENQAPNQPPVQPQAPQTTVPPAPAAPSAPAVPPVPPVPPVASEQPTVQFPQTAPVAGAPVPPAAPAPQPAPVAGAPVPPQGPGAPVPPYQQQPGAQVPAPQAPMNPLALVSFIGSFFVGLVGVICGHIALKQIKRDGSRGRGFALAGTIIGYVSVASGIIATIILIVTLVTGAAIVGTAASEAQKQYEDSQTSIAPTETTESTPSESASSGSQSAEFCAALDKVQAGTPTIDPTTGKADQTTIDDYKALANAATGAHKDLYQKIANLFENPSADSLKDYSSVSSDLASALMEDYLACQ</sequence>
<protein>
    <recommendedName>
        <fullName evidence="3">DUF4190 domain-containing protein</fullName>
    </recommendedName>
</protein>
<feature type="compositionally biased region" description="Low complexity" evidence="1">
    <location>
        <begin position="199"/>
        <end position="218"/>
    </location>
</feature>
<accession>A0ABP4XQU3</accession>
<evidence type="ECO:0000259" key="3">
    <source>
        <dbReference type="Pfam" id="PF13828"/>
    </source>
</evidence>